<gene>
    <name evidence="1" type="ORF">BN9_134170</name>
</gene>
<protein>
    <submittedName>
        <fullName evidence="1">Uncharacterized protein</fullName>
    </submittedName>
</protein>
<dbReference type="Proteomes" id="UP000053237">
    <property type="component" value="Unassembled WGS sequence"/>
</dbReference>
<sequence length="182" mass="20983">MTILLSLWYSPELCIAIGQIYFEYALKVLVPKTNPYHNRYEIMISTGARRLVLIDIDEDVDDVDDVEDVSMISITIIIATEDKIGHETMSKSLIEGGCLLVSMCDNLTKKQQFLHTKDTMGEITYAPSVCSTTVKFSLIHPRKHYYGWFHIQRSCNRIEDRSVEKRILFSFTEKTSSFTEKN</sequence>
<dbReference type="EMBL" id="CAIX01001866">
    <property type="protein sequence ID" value="CCI11750.1"/>
    <property type="molecule type" value="Genomic_DNA"/>
</dbReference>
<evidence type="ECO:0000313" key="1">
    <source>
        <dbReference type="EMBL" id="CCI11750.1"/>
    </source>
</evidence>
<evidence type="ECO:0000313" key="2">
    <source>
        <dbReference type="Proteomes" id="UP000053237"/>
    </source>
</evidence>
<dbReference type="InParanoid" id="A0A024FX99"/>
<name>A0A024FX99_9STRA</name>
<dbReference type="AlphaFoldDB" id="A0A024FX99"/>
<accession>A0A024FX99</accession>
<reference evidence="1 2" key="1">
    <citation type="submission" date="2012-05" db="EMBL/GenBank/DDBJ databases">
        <title>Recombination and specialization in a pathogen metapopulation.</title>
        <authorList>
            <person name="Gardiner A."/>
            <person name="Kemen E."/>
            <person name="Schultz-Larsen T."/>
            <person name="MacLean D."/>
            <person name="Van Oosterhout C."/>
            <person name="Jones J.D.G."/>
        </authorList>
    </citation>
    <scope>NUCLEOTIDE SEQUENCE [LARGE SCALE GENOMIC DNA]</scope>
    <source>
        <strain evidence="1 2">Ac Nc2</strain>
    </source>
</reference>
<organism evidence="1 2">
    <name type="scientific">Albugo candida</name>
    <dbReference type="NCBI Taxonomy" id="65357"/>
    <lineage>
        <taxon>Eukaryota</taxon>
        <taxon>Sar</taxon>
        <taxon>Stramenopiles</taxon>
        <taxon>Oomycota</taxon>
        <taxon>Peronosporomycetes</taxon>
        <taxon>Albuginales</taxon>
        <taxon>Albuginaceae</taxon>
        <taxon>Albugo</taxon>
    </lineage>
</organism>
<keyword evidence="2" id="KW-1185">Reference proteome</keyword>
<proteinExistence type="predicted"/>
<comment type="caution">
    <text evidence="1">The sequence shown here is derived from an EMBL/GenBank/DDBJ whole genome shotgun (WGS) entry which is preliminary data.</text>
</comment>